<evidence type="ECO:0000256" key="1">
    <source>
        <dbReference type="SAM" id="MobiDB-lite"/>
    </source>
</evidence>
<dbReference type="HOGENOM" id="CLU_2675270_0_0_1"/>
<dbReference type="Gramene" id="ONIVA01G07130.1">
    <property type="protein sequence ID" value="ONIVA01G07130.1"/>
    <property type="gene ID" value="ONIVA01G07130"/>
</dbReference>
<proteinExistence type="predicted"/>
<sequence length="75" mass="8732">MRRKEILEKIIYKMYSNPLQESIRKKKMKHVERTILPVVAFVGYILAHEETRTRGRHEGEHGFLAHPAARLPGPA</sequence>
<dbReference type="AlphaFoldDB" id="A0A0E0FHL7"/>
<protein>
    <submittedName>
        <fullName evidence="2">Uncharacterized protein</fullName>
    </submittedName>
</protein>
<feature type="region of interest" description="Disordered" evidence="1">
    <location>
        <begin position="53"/>
        <end position="75"/>
    </location>
</feature>
<evidence type="ECO:0000313" key="3">
    <source>
        <dbReference type="Proteomes" id="UP000006591"/>
    </source>
</evidence>
<accession>A0A0E0FHL7</accession>
<dbReference type="Proteomes" id="UP000006591">
    <property type="component" value="Chromosome 1"/>
</dbReference>
<keyword evidence="3" id="KW-1185">Reference proteome</keyword>
<reference evidence="2" key="1">
    <citation type="submission" date="2015-04" db="UniProtKB">
        <authorList>
            <consortium name="EnsemblPlants"/>
        </authorList>
    </citation>
    <scope>IDENTIFICATION</scope>
    <source>
        <strain evidence="2">SL10</strain>
    </source>
</reference>
<reference evidence="2" key="2">
    <citation type="submission" date="2018-04" db="EMBL/GenBank/DDBJ databases">
        <title>OnivRS2 (Oryza nivara Reference Sequence Version 2).</title>
        <authorList>
            <person name="Zhang J."/>
            <person name="Kudrna D."/>
            <person name="Lee S."/>
            <person name="Talag J."/>
            <person name="Rajasekar S."/>
            <person name="Welchert J."/>
            <person name="Hsing Y.-I."/>
            <person name="Wing R.A."/>
        </authorList>
    </citation>
    <scope>NUCLEOTIDE SEQUENCE [LARGE SCALE GENOMIC DNA]</scope>
</reference>
<organism evidence="2">
    <name type="scientific">Oryza nivara</name>
    <name type="common">Indian wild rice</name>
    <name type="synonym">Oryza sativa f. spontanea</name>
    <dbReference type="NCBI Taxonomy" id="4536"/>
    <lineage>
        <taxon>Eukaryota</taxon>
        <taxon>Viridiplantae</taxon>
        <taxon>Streptophyta</taxon>
        <taxon>Embryophyta</taxon>
        <taxon>Tracheophyta</taxon>
        <taxon>Spermatophyta</taxon>
        <taxon>Magnoliopsida</taxon>
        <taxon>Liliopsida</taxon>
        <taxon>Poales</taxon>
        <taxon>Poaceae</taxon>
        <taxon>BOP clade</taxon>
        <taxon>Oryzoideae</taxon>
        <taxon>Oryzeae</taxon>
        <taxon>Oryzinae</taxon>
        <taxon>Oryza</taxon>
    </lineage>
</organism>
<dbReference type="EnsemblPlants" id="ONIVA01G07130.1">
    <property type="protein sequence ID" value="ONIVA01G07130.1"/>
    <property type="gene ID" value="ONIVA01G07130"/>
</dbReference>
<evidence type="ECO:0000313" key="2">
    <source>
        <dbReference type="EnsemblPlants" id="ONIVA01G07130.1"/>
    </source>
</evidence>
<feature type="compositionally biased region" description="Basic and acidic residues" evidence="1">
    <location>
        <begin position="53"/>
        <end position="63"/>
    </location>
</feature>
<name>A0A0E0FHL7_ORYNI</name>